<accession>A0A8J3CAN6</accession>
<comment type="caution">
    <text evidence="2">The sequence shown here is derived from an EMBL/GenBank/DDBJ whole genome shotgun (WGS) entry which is preliminary data.</text>
</comment>
<evidence type="ECO:0000313" key="3">
    <source>
        <dbReference type="Proteomes" id="UP000637578"/>
    </source>
</evidence>
<dbReference type="Pfam" id="PF03995">
    <property type="entry name" value="Inhibitor_I36"/>
    <property type="match status" value="2"/>
</dbReference>
<proteinExistence type="predicted"/>
<dbReference type="Proteomes" id="UP000637578">
    <property type="component" value="Unassembled WGS sequence"/>
</dbReference>
<dbReference type="RefSeq" id="WP_189059972.1">
    <property type="nucleotide sequence ID" value="NZ_BMMK01000020.1"/>
</dbReference>
<keyword evidence="3" id="KW-1185">Reference proteome</keyword>
<feature type="signal peptide" evidence="1">
    <location>
        <begin position="1"/>
        <end position="29"/>
    </location>
</feature>
<dbReference type="AlphaFoldDB" id="A0A8J3CAN6"/>
<protein>
    <recommendedName>
        <fullName evidence="4">Peptidase inhibitor family I36</fullName>
    </recommendedName>
</protein>
<evidence type="ECO:0000313" key="2">
    <source>
        <dbReference type="EMBL" id="GGM65803.1"/>
    </source>
</evidence>
<sequence>MFRRTARLVLGTLMGATLLGTALSSAASAAPADPDCGTKRVCVWSEANYTGKKKEVDTKAGQCYRLTATWPDGTSSRVASIYNNRSEVAQVEAFDDENCSNAPYALIRFKQGATGVSDRAKAIRVAPRCDGGRVCFYENGDFSGKSWASSPSLASVCYNSRHGGNVPHAIYNMTGNTVQTFSNDGWCFTNVGNIAVREFRSMPNGFKAFKLA</sequence>
<dbReference type="Gene3D" id="2.60.20.10">
    <property type="entry name" value="Crystallins"/>
    <property type="match status" value="1"/>
</dbReference>
<name>A0A8J3CAN6_9PSEU</name>
<feature type="chain" id="PRO_5035213178" description="Peptidase inhibitor family I36" evidence="1">
    <location>
        <begin position="30"/>
        <end position="212"/>
    </location>
</feature>
<evidence type="ECO:0008006" key="4">
    <source>
        <dbReference type="Google" id="ProtNLM"/>
    </source>
</evidence>
<reference evidence="2" key="2">
    <citation type="submission" date="2020-09" db="EMBL/GenBank/DDBJ databases">
        <authorList>
            <person name="Sun Q."/>
            <person name="Zhou Y."/>
        </authorList>
    </citation>
    <scope>NUCLEOTIDE SEQUENCE</scope>
    <source>
        <strain evidence="2">CGMCC 4.5737</strain>
    </source>
</reference>
<organism evidence="2 3">
    <name type="scientific">Longimycelium tulufanense</name>
    <dbReference type="NCBI Taxonomy" id="907463"/>
    <lineage>
        <taxon>Bacteria</taxon>
        <taxon>Bacillati</taxon>
        <taxon>Actinomycetota</taxon>
        <taxon>Actinomycetes</taxon>
        <taxon>Pseudonocardiales</taxon>
        <taxon>Pseudonocardiaceae</taxon>
        <taxon>Longimycelium</taxon>
    </lineage>
</organism>
<keyword evidence="1" id="KW-0732">Signal</keyword>
<dbReference type="SUPFAM" id="SSF49695">
    <property type="entry name" value="gamma-Crystallin-like"/>
    <property type="match status" value="1"/>
</dbReference>
<reference evidence="2" key="1">
    <citation type="journal article" date="2014" name="Int. J. Syst. Evol. Microbiol.">
        <title>Complete genome sequence of Corynebacterium casei LMG S-19264T (=DSM 44701T), isolated from a smear-ripened cheese.</title>
        <authorList>
            <consortium name="US DOE Joint Genome Institute (JGI-PGF)"/>
            <person name="Walter F."/>
            <person name="Albersmeier A."/>
            <person name="Kalinowski J."/>
            <person name="Ruckert C."/>
        </authorList>
    </citation>
    <scope>NUCLEOTIDE SEQUENCE</scope>
    <source>
        <strain evidence="2">CGMCC 4.5737</strain>
    </source>
</reference>
<gene>
    <name evidence="2" type="ORF">GCM10012275_40520</name>
</gene>
<dbReference type="EMBL" id="BMMK01000020">
    <property type="protein sequence ID" value="GGM65803.1"/>
    <property type="molecule type" value="Genomic_DNA"/>
</dbReference>
<evidence type="ECO:0000256" key="1">
    <source>
        <dbReference type="SAM" id="SignalP"/>
    </source>
</evidence>
<dbReference type="InterPro" id="IPR011024">
    <property type="entry name" value="G_crystallin-like"/>
</dbReference>